<evidence type="ECO:0000313" key="1">
    <source>
        <dbReference type="EMBL" id="QOW60018.1"/>
    </source>
</evidence>
<name>A0A7S6WMS4_9SPIR</name>
<organism evidence="1 2">
    <name type="scientific">Treponema pedis</name>
    <dbReference type="NCBI Taxonomy" id="409322"/>
    <lineage>
        <taxon>Bacteria</taxon>
        <taxon>Pseudomonadati</taxon>
        <taxon>Spirochaetota</taxon>
        <taxon>Spirochaetia</taxon>
        <taxon>Spirochaetales</taxon>
        <taxon>Treponemataceae</taxon>
        <taxon>Treponema</taxon>
    </lineage>
</organism>
<protein>
    <recommendedName>
        <fullName evidence="3">Integral membrane protein</fullName>
    </recommendedName>
</protein>
<accession>A0A7S6WMS4</accession>
<dbReference type="AlphaFoldDB" id="A0A7S6WMS4"/>
<dbReference type="Proteomes" id="UP000593915">
    <property type="component" value="Chromosome"/>
</dbReference>
<dbReference type="RefSeq" id="WP_194075631.1">
    <property type="nucleotide sequence ID" value="NZ_CP045670.1"/>
</dbReference>
<dbReference type="EMBL" id="CP061839">
    <property type="protein sequence ID" value="QOW60018.1"/>
    <property type="molecule type" value="Genomic_DNA"/>
</dbReference>
<reference evidence="1 2" key="1">
    <citation type="submission" date="2020-09" db="EMBL/GenBank/DDBJ databases">
        <title>Characterization of Treponema spp. from bovine digital dermatitis in Korea.</title>
        <authorList>
            <person name="Espiritu H.M."/>
            <person name="Cho Y.I."/>
            <person name="Mamuad L."/>
        </authorList>
    </citation>
    <scope>NUCLEOTIDE SEQUENCE [LARGE SCALE GENOMIC DNA]</scope>
    <source>
        <strain evidence="1 2">KS1</strain>
    </source>
</reference>
<evidence type="ECO:0000313" key="2">
    <source>
        <dbReference type="Proteomes" id="UP000593915"/>
    </source>
</evidence>
<proteinExistence type="predicted"/>
<sequence length="137" mass="15228">MLPFYFLSIATNLIMGLILAFFDKTKKGDEPADKEIPFPFMRESTFLLLITIFSGFTAISKLLTPVGTNIIILGDFIPVVAGLAGSAVFLGRYLESLPNTKTLPDFFNILKNYDEIIAYACLFAAGSHLLFSRFIFL</sequence>
<evidence type="ECO:0008006" key="3">
    <source>
        <dbReference type="Google" id="ProtNLM"/>
    </source>
</evidence>
<gene>
    <name evidence="1" type="ORF">IFE08_09165</name>
</gene>